<keyword evidence="18" id="KW-1185">Reference proteome</keyword>
<evidence type="ECO:0000256" key="12">
    <source>
        <dbReference type="ARBA" id="ARBA00022989"/>
    </source>
</evidence>
<accession>A0A0K0EEQ8</accession>
<reference evidence="19" key="1">
    <citation type="submission" date="2015-08" db="UniProtKB">
        <authorList>
            <consortium name="WormBaseParasite"/>
        </authorList>
    </citation>
    <scope>IDENTIFICATION</scope>
</reference>
<evidence type="ECO:0000256" key="7">
    <source>
        <dbReference type="ARBA" id="ARBA00022660"/>
    </source>
</evidence>
<proteinExistence type="inferred from homology"/>
<protein>
    <recommendedName>
        <fullName evidence="5">NADH dehydrogenase [ubiquinone] 1 beta subcomplex subunit 5, mitochondrial</fullName>
    </recommendedName>
    <alternativeName>
        <fullName evidence="16">Complex I-SGDH</fullName>
    </alternativeName>
    <alternativeName>
        <fullName evidence="15">NADH-ubiquinone oxidoreductase SGDH subunit</fullName>
    </alternativeName>
</protein>
<evidence type="ECO:0000256" key="17">
    <source>
        <dbReference type="SAM" id="Phobius"/>
    </source>
</evidence>
<evidence type="ECO:0000256" key="16">
    <source>
        <dbReference type="ARBA" id="ARBA00032550"/>
    </source>
</evidence>
<dbReference type="AlphaFoldDB" id="A0A0K0EEQ8"/>
<name>A0A0K0EEQ8_STRER</name>
<keyword evidence="12 17" id="KW-1133">Transmembrane helix</keyword>
<organism evidence="19">
    <name type="scientific">Strongyloides stercoralis</name>
    <name type="common">Threadworm</name>
    <dbReference type="NCBI Taxonomy" id="6248"/>
    <lineage>
        <taxon>Eukaryota</taxon>
        <taxon>Metazoa</taxon>
        <taxon>Ecdysozoa</taxon>
        <taxon>Nematoda</taxon>
        <taxon>Chromadorea</taxon>
        <taxon>Rhabditida</taxon>
        <taxon>Tylenchina</taxon>
        <taxon>Panagrolaimomorpha</taxon>
        <taxon>Strongyloidoidea</taxon>
        <taxon>Strongyloididae</taxon>
        <taxon>Strongyloides</taxon>
    </lineage>
</organism>
<dbReference type="WBParaSite" id="SSTP_0000797100.1">
    <property type="protein sequence ID" value="SSTP_0000797100.1"/>
    <property type="gene ID" value="SSTP_0000797100"/>
</dbReference>
<evidence type="ECO:0000256" key="3">
    <source>
        <dbReference type="ARBA" id="ARBA00007152"/>
    </source>
</evidence>
<evidence type="ECO:0000313" key="18">
    <source>
        <dbReference type="Proteomes" id="UP000035681"/>
    </source>
</evidence>
<evidence type="ECO:0000256" key="14">
    <source>
        <dbReference type="ARBA" id="ARBA00023136"/>
    </source>
</evidence>
<keyword evidence="8 17" id="KW-0812">Transmembrane</keyword>
<evidence type="ECO:0000256" key="13">
    <source>
        <dbReference type="ARBA" id="ARBA00023128"/>
    </source>
</evidence>
<dbReference type="WBParaSite" id="TCONS_00007096.p1">
    <property type="protein sequence ID" value="TCONS_00007096.p1"/>
    <property type="gene ID" value="XLOC_005166"/>
</dbReference>
<dbReference type="Proteomes" id="UP000035681">
    <property type="component" value="Unplaced"/>
</dbReference>
<evidence type="ECO:0000256" key="11">
    <source>
        <dbReference type="ARBA" id="ARBA00022982"/>
    </source>
</evidence>
<evidence type="ECO:0000256" key="8">
    <source>
        <dbReference type="ARBA" id="ARBA00022692"/>
    </source>
</evidence>
<evidence type="ECO:0000256" key="9">
    <source>
        <dbReference type="ARBA" id="ARBA00022792"/>
    </source>
</evidence>
<dbReference type="Pfam" id="PF09781">
    <property type="entry name" value="NDUF_B5"/>
    <property type="match status" value="1"/>
</dbReference>
<keyword evidence="9" id="KW-0999">Mitochondrion inner membrane</keyword>
<evidence type="ECO:0000256" key="6">
    <source>
        <dbReference type="ARBA" id="ARBA00022448"/>
    </source>
</evidence>
<evidence type="ECO:0000256" key="4">
    <source>
        <dbReference type="ARBA" id="ARBA00011533"/>
    </source>
</evidence>
<evidence type="ECO:0000256" key="2">
    <source>
        <dbReference type="ARBA" id="ARBA00004434"/>
    </source>
</evidence>
<keyword evidence="14 17" id="KW-0472">Membrane</keyword>
<feature type="transmembrane region" description="Helical" evidence="17">
    <location>
        <begin position="58"/>
        <end position="77"/>
    </location>
</feature>
<comment type="subcellular location">
    <subcellularLocation>
        <location evidence="2">Mitochondrion inner membrane</location>
        <topology evidence="2">Single-pass membrane protein</topology>
    </subcellularLocation>
</comment>
<keyword evidence="6" id="KW-0813">Transport</keyword>
<dbReference type="InterPro" id="IPR019173">
    <property type="entry name" value="NADH_UbQ_OxRdtase_B5_su"/>
</dbReference>
<dbReference type="PANTHER" id="PTHR13178:SF0">
    <property type="entry name" value="NADH DEHYDROGENASE [UBIQUINONE] 1 BETA SUBCOMPLEX SUBUNIT 5, MITOCHONDRIAL"/>
    <property type="match status" value="1"/>
</dbReference>
<comment type="subunit">
    <text evidence="4">Complex I is composed of 45 different subunits.</text>
</comment>
<evidence type="ECO:0000256" key="10">
    <source>
        <dbReference type="ARBA" id="ARBA00022946"/>
    </source>
</evidence>
<keyword evidence="11" id="KW-0249">Electron transport</keyword>
<dbReference type="PANTHER" id="PTHR13178">
    <property type="entry name" value="NADH-UBIQUINONE OXIDOREDUCTASE SGDH SUBUNIT"/>
    <property type="match status" value="1"/>
</dbReference>
<evidence type="ECO:0000256" key="5">
    <source>
        <dbReference type="ARBA" id="ARBA00015175"/>
    </source>
</evidence>
<evidence type="ECO:0000313" key="19">
    <source>
        <dbReference type="WBParaSite" id="SSTP_0000797100.1"/>
    </source>
</evidence>
<keyword evidence="10" id="KW-0809">Transit peptide</keyword>
<dbReference type="GO" id="GO:0005743">
    <property type="term" value="C:mitochondrial inner membrane"/>
    <property type="evidence" value="ECO:0007669"/>
    <property type="project" value="UniProtKB-SubCell"/>
</dbReference>
<evidence type="ECO:0000256" key="15">
    <source>
        <dbReference type="ARBA" id="ARBA00032395"/>
    </source>
</evidence>
<keyword evidence="7" id="KW-0679">Respiratory chain</keyword>
<evidence type="ECO:0000256" key="1">
    <source>
        <dbReference type="ARBA" id="ARBA00003195"/>
    </source>
</evidence>
<comment type="similarity">
    <text evidence="3">Belongs to the complex I NDUFB5 subunit family.</text>
</comment>
<keyword evidence="13" id="KW-0496">Mitochondrion</keyword>
<comment type="function">
    <text evidence="1">Accessory subunit of the mitochondrial membrane respiratory chain NADH dehydrogenase (Complex I), that is believed not to be involved in catalysis. Complex I functions in the transfer of electrons from NADH to the respiratory chain. The immediate electron acceptor for the enzyme is believed to be ubiquinone.</text>
</comment>
<dbReference type="STRING" id="6248.A0A0K0EEQ8"/>
<sequence>MTVLSKTSVNLLPLIRKHMVNLKPEEVHQLAIRFSHARVFARRPPQLITNRIKDAAHFYFIGIGVLPVLLIVAYNHIKYGNCELKDIPEGEIPHYWQYERTPIRQWWAKHFGISDIEHHERNLAFYERQQTIALWRRQQDRVRHLATERFDYKAWTYQPVSSKWVDLAKWQAKRQATQYEQHGNYPE</sequence>